<dbReference type="InterPro" id="IPR011050">
    <property type="entry name" value="Pectin_lyase_fold/virulence"/>
</dbReference>
<feature type="chain" id="PRO_5037980366" description="Rhamnogalacturonase A/B/Epimerase-like pectate lyase domain-containing protein" evidence="1">
    <location>
        <begin position="31"/>
        <end position="441"/>
    </location>
</feature>
<reference evidence="3" key="1">
    <citation type="submission" date="2021-04" db="EMBL/GenBank/DDBJ databases">
        <title>Genome based classification of Actinospica acidithermotolerans sp. nov., an actinobacterium isolated from an Indonesian hot spring.</title>
        <authorList>
            <person name="Kusuma A.B."/>
            <person name="Putra K.E."/>
            <person name="Nafisah S."/>
            <person name="Loh J."/>
            <person name="Nouioui I."/>
            <person name="Goodfellow M."/>
        </authorList>
    </citation>
    <scope>NUCLEOTIDE SEQUENCE</scope>
    <source>
        <strain evidence="3">MGRD01-02</strain>
    </source>
</reference>
<dbReference type="InterPro" id="IPR012334">
    <property type="entry name" value="Pectin_lyas_fold"/>
</dbReference>
<dbReference type="SUPFAM" id="SSF51126">
    <property type="entry name" value="Pectin lyase-like"/>
    <property type="match status" value="1"/>
</dbReference>
<dbReference type="Proteomes" id="UP000676325">
    <property type="component" value="Unassembled WGS sequence"/>
</dbReference>
<dbReference type="RefSeq" id="WP_212521554.1">
    <property type="nucleotide sequence ID" value="NZ_JAGSOH010000132.1"/>
</dbReference>
<protein>
    <recommendedName>
        <fullName evidence="2">Rhamnogalacturonase A/B/Epimerase-like pectate lyase domain-containing protein</fullName>
    </recommendedName>
</protein>
<accession>A0A941IMX0</accession>
<comment type="caution">
    <text evidence="3">The sequence shown here is derived from an EMBL/GenBank/DDBJ whole genome shotgun (WGS) entry which is preliminary data.</text>
</comment>
<evidence type="ECO:0000313" key="4">
    <source>
        <dbReference type="Proteomes" id="UP000676325"/>
    </source>
</evidence>
<dbReference type="PROSITE" id="PS51318">
    <property type="entry name" value="TAT"/>
    <property type="match status" value="1"/>
</dbReference>
<dbReference type="InterPro" id="IPR024535">
    <property type="entry name" value="RHGA/B-epi-like_pectate_lyase"/>
</dbReference>
<keyword evidence="4" id="KW-1185">Reference proteome</keyword>
<organism evidence="3 4">
    <name type="scientific">Actinospica acidithermotolerans</name>
    <dbReference type="NCBI Taxonomy" id="2828514"/>
    <lineage>
        <taxon>Bacteria</taxon>
        <taxon>Bacillati</taxon>
        <taxon>Actinomycetota</taxon>
        <taxon>Actinomycetes</taxon>
        <taxon>Catenulisporales</taxon>
        <taxon>Actinospicaceae</taxon>
        <taxon>Actinospica</taxon>
    </lineage>
</organism>
<gene>
    <name evidence="3" type="ORF">KDK95_29275</name>
</gene>
<evidence type="ECO:0000313" key="3">
    <source>
        <dbReference type="EMBL" id="MBR7830428.1"/>
    </source>
</evidence>
<evidence type="ECO:0000256" key="1">
    <source>
        <dbReference type="SAM" id="SignalP"/>
    </source>
</evidence>
<feature type="domain" description="Rhamnogalacturonase A/B/Epimerase-like pectate lyase" evidence="2">
    <location>
        <begin position="37"/>
        <end position="99"/>
    </location>
</feature>
<feature type="signal peptide" evidence="1">
    <location>
        <begin position="1"/>
        <end position="30"/>
    </location>
</feature>
<sequence>MLTLTRRAAMRAGVLGGALYSLPAGPPAHAAASTAVFNVQTYGAVGDGSTDDTAAIQAALDAAAEVSGSCVAFPPAPGGCYRTSGLTVSGGVGQLIGESALFDADGPSAASLTGSVLAPLTSTDTVLLTVGSSGSGTVVTGNPHGLTVHGLGFRGTTEDGKVVSGLWGADVVDTSDVTFDECRDLYCGAFEYDGYPQGGDGQGGFVRFQSSGTGNGFSVNGRVLFCNSYGAGTFLLADGLSSTYPGGGSTDGRAVCCQVNGHGYGVVLGRDYAGAGGWAVLETHFSSEPGKCHIVYGTAGNAWTLRVEGCYLDVCGDVHIACDSRGLQAVGNYFRGQANESAIRFAAALKHHHRDPAGQIVGNTYDLDGNTAAVDFARFAGFTAAEFARYGGGEYSGNLVHNHGAAMPSTWKGQFTGSDSKAIPNTTTATLGLTQGPVLSA</sequence>
<dbReference type="AlphaFoldDB" id="A0A941IMX0"/>
<keyword evidence="1" id="KW-0732">Signal</keyword>
<proteinExistence type="predicted"/>
<evidence type="ECO:0000259" key="2">
    <source>
        <dbReference type="Pfam" id="PF12708"/>
    </source>
</evidence>
<dbReference type="Gene3D" id="2.160.20.10">
    <property type="entry name" value="Single-stranded right-handed beta-helix, Pectin lyase-like"/>
    <property type="match status" value="1"/>
</dbReference>
<dbReference type="InterPro" id="IPR006311">
    <property type="entry name" value="TAT_signal"/>
</dbReference>
<dbReference type="EMBL" id="JAGSOH010000132">
    <property type="protein sequence ID" value="MBR7830428.1"/>
    <property type="molecule type" value="Genomic_DNA"/>
</dbReference>
<dbReference type="Pfam" id="PF12708">
    <property type="entry name" value="Pect-lyase_RHGA_epim"/>
    <property type="match status" value="1"/>
</dbReference>
<name>A0A941IMX0_9ACTN</name>